<dbReference type="PROSITE" id="PS00087">
    <property type="entry name" value="SOD_CU_ZN_1"/>
    <property type="match status" value="1"/>
</dbReference>
<dbReference type="GO" id="GO:0004784">
    <property type="term" value="F:superoxide dismutase activity"/>
    <property type="evidence" value="ECO:0007669"/>
    <property type="project" value="UniProtKB-EC"/>
</dbReference>
<protein>
    <recommendedName>
        <fullName evidence="9">Superoxide dismutase [Cu-Zn]</fullName>
        <ecNumber evidence="9">1.15.1.1</ecNumber>
    </recommendedName>
</protein>
<dbReference type="AlphaFoldDB" id="A0A1A9WP47"/>
<comment type="cofactor">
    <cofactor evidence="9">
        <name>Zn(2+)</name>
        <dbReference type="ChEBI" id="CHEBI:29105"/>
    </cofactor>
    <text evidence="9">Binds 1 zinc ion per subunit.</text>
</comment>
<dbReference type="PANTHER" id="PTHR10003">
    <property type="entry name" value="SUPEROXIDE DISMUTASE CU-ZN -RELATED"/>
    <property type="match status" value="1"/>
</dbReference>
<keyword evidence="10" id="KW-1133">Transmembrane helix</keyword>
<dbReference type="InterPro" id="IPR018152">
    <property type="entry name" value="SOD_Cu/Zn_BS"/>
</dbReference>
<keyword evidence="10" id="KW-0812">Transmembrane</keyword>
<keyword evidence="5 9" id="KW-0560">Oxidoreductase</keyword>
<name>A0A1A9WP47_9MUSC</name>
<dbReference type="InterPro" id="IPR024134">
    <property type="entry name" value="SOD_Cu/Zn_/chaperone"/>
</dbReference>
<keyword evidence="13" id="KW-1185">Reference proteome</keyword>
<dbReference type="PROSITE" id="PS00332">
    <property type="entry name" value="SOD_CU_ZN_2"/>
    <property type="match status" value="1"/>
</dbReference>
<evidence type="ECO:0000256" key="8">
    <source>
        <dbReference type="ARBA" id="ARBA00049204"/>
    </source>
</evidence>
<organism evidence="12 13">
    <name type="scientific">Glossina brevipalpis</name>
    <dbReference type="NCBI Taxonomy" id="37001"/>
    <lineage>
        <taxon>Eukaryota</taxon>
        <taxon>Metazoa</taxon>
        <taxon>Ecdysozoa</taxon>
        <taxon>Arthropoda</taxon>
        <taxon>Hexapoda</taxon>
        <taxon>Insecta</taxon>
        <taxon>Pterygota</taxon>
        <taxon>Neoptera</taxon>
        <taxon>Endopterygota</taxon>
        <taxon>Diptera</taxon>
        <taxon>Brachycera</taxon>
        <taxon>Muscomorpha</taxon>
        <taxon>Hippoboscoidea</taxon>
        <taxon>Glossinidae</taxon>
        <taxon>Glossina</taxon>
    </lineage>
</organism>
<dbReference type="Pfam" id="PF00080">
    <property type="entry name" value="Sod_Cu"/>
    <property type="match status" value="1"/>
</dbReference>
<evidence type="ECO:0000313" key="12">
    <source>
        <dbReference type="EnsemblMetazoa" id="GBRI026779-PA"/>
    </source>
</evidence>
<keyword evidence="6 9" id="KW-0186">Copper</keyword>
<reference evidence="13" key="1">
    <citation type="submission" date="2014-03" db="EMBL/GenBank/DDBJ databases">
        <authorList>
            <person name="Aksoy S."/>
            <person name="Warren W."/>
            <person name="Wilson R.K."/>
        </authorList>
    </citation>
    <scope>NUCLEOTIDE SEQUENCE [LARGE SCALE GENOMIC DNA]</scope>
    <source>
        <strain evidence="13">IAEA</strain>
    </source>
</reference>
<dbReference type="InterPro" id="IPR001424">
    <property type="entry name" value="SOD_Cu_Zn_dom"/>
</dbReference>
<evidence type="ECO:0000256" key="5">
    <source>
        <dbReference type="ARBA" id="ARBA00023002"/>
    </source>
</evidence>
<keyword evidence="7" id="KW-1015">Disulfide bond</keyword>
<accession>A0A1A9WP47</accession>
<dbReference type="PRINTS" id="PR00068">
    <property type="entry name" value="CUZNDISMTASE"/>
</dbReference>
<comment type="function">
    <text evidence="9">Destroys radicals which are normally produced within the cells and which are toxic to biological systems.</text>
</comment>
<dbReference type="Gene3D" id="2.60.40.200">
    <property type="entry name" value="Superoxide dismutase, copper/zinc binding domain"/>
    <property type="match status" value="1"/>
</dbReference>
<dbReference type="Proteomes" id="UP000091820">
    <property type="component" value="Unassembled WGS sequence"/>
</dbReference>
<keyword evidence="3 9" id="KW-0862">Zinc</keyword>
<evidence type="ECO:0000256" key="10">
    <source>
        <dbReference type="SAM" id="Phobius"/>
    </source>
</evidence>
<evidence type="ECO:0000256" key="7">
    <source>
        <dbReference type="ARBA" id="ARBA00023157"/>
    </source>
</evidence>
<dbReference type="GO" id="GO:0005507">
    <property type="term" value="F:copper ion binding"/>
    <property type="evidence" value="ECO:0007669"/>
    <property type="project" value="InterPro"/>
</dbReference>
<comment type="cofactor">
    <cofactor evidence="9">
        <name>Cu cation</name>
        <dbReference type="ChEBI" id="CHEBI:23378"/>
    </cofactor>
    <text evidence="9">Binds 1 copper ion per subunit.</text>
</comment>
<feature type="domain" description="Superoxide dismutase copper/zinc binding" evidence="11">
    <location>
        <begin position="50"/>
        <end position="184"/>
    </location>
</feature>
<proteinExistence type="inferred from homology"/>
<evidence type="ECO:0000256" key="1">
    <source>
        <dbReference type="ARBA" id="ARBA00010457"/>
    </source>
</evidence>
<dbReference type="EC" id="1.15.1.1" evidence="9"/>
<comment type="catalytic activity">
    <reaction evidence="8 9">
        <text>2 superoxide + 2 H(+) = H2O2 + O2</text>
        <dbReference type="Rhea" id="RHEA:20696"/>
        <dbReference type="ChEBI" id="CHEBI:15378"/>
        <dbReference type="ChEBI" id="CHEBI:15379"/>
        <dbReference type="ChEBI" id="CHEBI:16240"/>
        <dbReference type="ChEBI" id="CHEBI:18421"/>
        <dbReference type="EC" id="1.15.1.1"/>
    </reaction>
</comment>
<dbReference type="CDD" id="cd00305">
    <property type="entry name" value="Cu-Zn_Superoxide_Dismutase"/>
    <property type="match status" value="1"/>
</dbReference>
<comment type="similarity">
    <text evidence="1 9">Belongs to the Cu-Zn superoxide dismutase family.</text>
</comment>
<evidence type="ECO:0000256" key="6">
    <source>
        <dbReference type="ARBA" id="ARBA00023008"/>
    </source>
</evidence>
<reference evidence="12" key="2">
    <citation type="submission" date="2020-05" db="UniProtKB">
        <authorList>
            <consortium name="EnsemblMetazoa"/>
        </authorList>
    </citation>
    <scope>IDENTIFICATION</scope>
    <source>
        <strain evidence="12">IAEA</strain>
    </source>
</reference>
<evidence type="ECO:0000259" key="11">
    <source>
        <dbReference type="Pfam" id="PF00080"/>
    </source>
</evidence>
<sequence>MSDESLGSPFFIAFFITSIFLVFIGKSSKIEAVAFLTGPANSKNNNIIPSGNVTFTQNACGENVHVRVYLTGIVPGKHGFHVHEKGDLTNGCTSMGAHYNPEKLNHGGRTDEIRHVGDLGNLEANELGIVDTTFTDHLISLTGPRTIIGRGLVVHETIDDLGKGNHPDSKKTGNSGGRVACGVIGVNIVSAEWPCMVHSSGSSNKIILTLKILLSFLVFVLLKL</sequence>
<evidence type="ECO:0000256" key="2">
    <source>
        <dbReference type="ARBA" id="ARBA00022723"/>
    </source>
</evidence>
<dbReference type="STRING" id="37001.A0A1A9WP47"/>
<keyword evidence="4" id="KW-0049">Antioxidant</keyword>
<evidence type="ECO:0000313" key="13">
    <source>
        <dbReference type="Proteomes" id="UP000091820"/>
    </source>
</evidence>
<dbReference type="VEuPathDB" id="VectorBase:GBRI026779"/>
<dbReference type="EnsemblMetazoa" id="GBRI026779-RA">
    <property type="protein sequence ID" value="GBRI026779-PA"/>
    <property type="gene ID" value="GBRI026779"/>
</dbReference>
<dbReference type="FunFam" id="2.60.40.200:FF:000003">
    <property type="entry name" value="Superoxide dismutase [Cu-Zn], chloroplastic"/>
    <property type="match status" value="1"/>
</dbReference>
<evidence type="ECO:0000256" key="9">
    <source>
        <dbReference type="RuleBase" id="RU000393"/>
    </source>
</evidence>
<dbReference type="SUPFAM" id="SSF49329">
    <property type="entry name" value="Cu,Zn superoxide dismutase-like"/>
    <property type="match status" value="1"/>
</dbReference>
<keyword evidence="2 9" id="KW-0479">Metal-binding</keyword>
<evidence type="ECO:0000256" key="4">
    <source>
        <dbReference type="ARBA" id="ARBA00022862"/>
    </source>
</evidence>
<dbReference type="InterPro" id="IPR036423">
    <property type="entry name" value="SOD-like_Cu/Zn_dom_sf"/>
</dbReference>
<keyword evidence="10" id="KW-0472">Membrane</keyword>
<evidence type="ECO:0000256" key="3">
    <source>
        <dbReference type="ARBA" id="ARBA00022833"/>
    </source>
</evidence>
<feature type="transmembrane region" description="Helical" evidence="10">
    <location>
        <begin position="6"/>
        <end position="24"/>
    </location>
</feature>